<evidence type="ECO:0000313" key="2">
    <source>
        <dbReference type="Proteomes" id="UP000479241"/>
    </source>
</evidence>
<gene>
    <name evidence="1" type="ORF">GCU60_03790</name>
</gene>
<dbReference type="Proteomes" id="UP000479241">
    <property type="component" value="Unassembled WGS sequence"/>
</dbReference>
<proteinExistence type="predicted"/>
<organism evidence="1 2">
    <name type="scientific">Blastococcus saxobsidens</name>
    <dbReference type="NCBI Taxonomy" id="138336"/>
    <lineage>
        <taxon>Bacteria</taxon>
        <taxon>Bacillati</taxon>
        <taxon>Actinomycetota</taxon>
        <taxon>Actinomycetes</taxon>
        <taxon>Geodermatophilales</taxon>
        <taxon>Geodermatophilaceae</taxon>
        <taxon>Blastococcus</taxon>
    </lineage>
</organism>
<evidence type="ECO:0000313" key="1">
    <source>
        <dbReference type="EMBL" id="NEK84889.1"/>
    </source>
</evidence>
<comment type="caution">
    <text evidence="1">The sequence shown here is derived from an EMBL/GenBank/DDBJ whole genome shotgun (WGS) entry which is preliminary data.</text>
</comment>
<name>A0A6L9VZM7_9ACTN</name>
<dbReference type="RefSeq" id="WP_163202502.1">
    <property type="nucleotide sequence ID" value="NZ_JAAGWG010000004.1"/>
</dbReference>
<dbReference type="EMBL" id="JAAGWG010000004">
    <property type="protein sequence ID" value="NEK84889.1"/>
    <property type="molecule type" value="Genomic_DNA"/>
</dbReference>
<reference evidence="1 2" key="1">
    <citation type="submission" date="2019-12" db="EMBL/GenBank/DDBJ databases">
        <title>the WGS of Blastococcus saxobsidens 67B17.</title>
        <authorList>
            <person name="Jiang Z."/>
        </authorList>
    </citation>
    <scope>NUCLEOTIDE SEQUENCE [LARGE SCALE GENOMIC DNA]</scope>
    <source>
        <strain evidence="1 2">67B17</strain>
    </source>
</reference>
<sequence length="70" mass="7437">MSIAESSASVEVSELTPEEARAAFDQIAHAAMDMSGEEFLAAFDEGTFGDVDPDDHPGLLDVLMALPLVR</sequence>
<protein>
    <submittedName>
        <fullName evidence="1">Uncharacterized protein</fullName>
    </submittedName>
</protein>
<dbReference type="AlphaFoldDB" id="A0A6L9VZM7"/>
<accession>A0A6L9VZM7</accession>